<evidence type="ECO:0000256" key="1">
    <source>
        <dbReference type="SAM" id="Phobius"/>
    </source>
</evidence>
<reference evidence="2 3" key="1">
    <citation type="journal article" date="2016" name="Nat. Commun.">
        <title>Thousands of microbial genomes shed light on interconnected biogeochemical processes in an aquifer system.</title>
        <authorList>
            <person name="Anantharaman K."/>
            <person name="Brown C.T."/>
            <person name="Hug L.A."/>
            <person name="Sharon I."/>
            <person name="Castelle C.J."/>
            <person name="Probst A.J."/>
            <person name="Thomas B.C."/>
            <person name="Singh A."/>
            <person name="Wilkins M.J."/>
            <person name="Karaoz U."/>
            <person name="Brodie E.L."/>
            <person name="Williams K.H."/>
            <person name="Hubbard S.S."/>
            <person name="Banfield J.F."/>
        </authorList>
    </citation>
    <scope>NUCLEOTIDE SEQUENCE [LARGE SCALE GENOMIC DNA]</scope>
</reference>
<comment type="caution">
    <text evidence="2">The sequence shown here is derived from an EMBL/GenBank/DDBJ whole genome shotgun (WGS) entry which is preliminary data.</text>
</comment>
<gene>
    <name evidence="2" type="ORF">A2925_04900</name>
</gene>
<sequence length="363" mass="41687">MDQLQPNPQNNITSPAYRKWLYIGIGIILLLVLGVGVWWYISLKTPPQETKKEIALQDQTADWKTYRNETAGIQFKYPAEWQLDETFVDPITHGDITKDGKPFTSFVINLNGNNTGILISHTYPDDDNKSVTEQLGTLRCSEYYYIECKELVSDKNVPYIRTIEPHLAELPGGSLHALVPTGKYILSFQLPADVDVVKDPNHPAIKVFDAILKSLEFPGETANWKSYRNEEYGFEFTYPQEYQIKDASLSKDDVFLRFYDGEVVPKNLRFILSKNAYWKNERLNPDEVFYSIYLDAKHQVAEKPLLYTYAVPDFKNPKYFVRILASADGTNFIALQTSDINAESFDYALAESDKILLNLKFIQ</sequence>
<keyword evidence="1" id="KW-1133">Transmembrane helix</keyword>
<evidence type="ECO:0000313" key="2">
    <source>
        <dbReference type="EMBL" id="OGN26221.1"/>
    </source>
</evidence>
<evidence type="ECO:0000313" key="3">
    <source>
        <dbReference type="Proteomes" id="UP000178256"/>
    </source>
</evidence>
<proteinExistence type="predicted"/>
<dbReference type="STRING" id="1802697.A2925_04900"/>
<dbReference type="EMBL" id="MGKL01000008">
    <property type="protein sequence ID" value="OGN26221.1"/>
    <property type="molecule type" value="Genomic_DNA"/>
</dbReference>
<protein>
    <submittedName>
        <fullName evidence="2">Uncharacterized protein</fullName>
    </submittedName>
</protein>
<accession>A0A1F8GLK6</accession>
<feature type="transmembrane region" description="Helical" evidence="1">
    <location>
        <begin position="20"/>
        <end position="41"/>
    </location>
</feature>
<organism evidence="2 3">
    <name type="scientific">Candidatus Yanofskybacteria bacterium RIFCSPLOWO2_01_FULL_44_22</name>
    <dbReference type="NCBI Taxonomy" id="1802697"/>
    <lineage>
        <taxon>Bacteria</taxon>
        <taxon>Candidatus Yanofskyibacteriota</taxon>
    </lineage>
</organism>
<keyword evidence="1" id="KW-0812">Transmembrane</keyword>
<dbReference type="Proteomes" id="UP000178256">
    <property type="component" value="Unassembled WGS sequence"/>
</dbReference>
<name>A0A1F8GLK6_9BACT</name>
<keyword evidence="1" id="KW-0472">Membrane</keyword>
<dbReference type="AlphaFoldDB" id="A0A1F8GLK6"/>